<dbReference type="Proteomes" id="UP000001520">
    <property type="component" value="Plasmid megaplasmid pDF308"/>
</dbReference>
<protein>
    <submittedName>
        <fullName evidence="4">Two-component system, chemotaxis family, response regulator CheV</fullName>
    </submittedName>
</protein>
<proteinExistence type="predicted"/>
<accession>D3PF12</accession>
<dbReference type="SMART" id="SM00448">
    <property type="entry name" value="REC"/>
    <property type="match status" value="1"/>
</dbReference>
<evidence type="ECO:0000313" key="5">
    <source>
        <dbReference type="Proteomes" id="UP000001520"/>
    </source>
</evidence>
<dbReference type="RefSeq" id="WP_013009020.1">
    <property type="nucleotide sequence ID" value="NC_013940.1"/>
</dbReference>
<dbReference type="InterPro" id="IPR011006">
    <property type="entry name" value="CheY-like_superfamily"/>
</dbReference>
<dbReference type="eggNOG" id="COG4753">
    <property type="taxonomic scope" value="Bacteria"/>
</dbReference>
<dbReference type="SUPFAM" id="SSF50341">
    <property type="entry name" value="CheW-like"/>
    <property type="match status" value="1"/>
</dbReference>
<sequence>MALNHNILLEVGTNEVELVEFVINNNNKDFNFAINVAKVREVLKISYDEITPMPNSNIEGMIKIRDIVIPVINLKKVLGLYTDDYKKDEKIYLLHCYFNTLHVSFIIDKVLGIQKVTWKMIETGGNLVTEQGNVKLVGVVKLPNKLIQLLDYEQIVANVAPELLENKLSNIEEIQDTDLQLLQSKKILFAEDSSVIRNVLKSLCNKHNLNAVIVKNGQELISTFKQYNPDIVVTDIEMPIIDGLTATKLIKQMNTKTKVIIFSSMYSIENEKKAKTVGIDAFVAKPDLVQLIETMKKL</sequence>
<dbReference type="GO" id="GO:0000160">
    <property type="term" value="P:phosphorelay signal transduction system"/>
    <property type="evidence" value="ECO:0007669"/>
    <property type="project" value="InterPro"/>
</dbReference>
<dbReference type="GO" id="GO:0006935">
    <property type="term" value="P:chemotaxis"/>
    <property type="evidence" value="ECO:0007669"/>
    <property type="project" value="InterPro"/>
</dbReference>
<dbReference type="OrthoDB" id="9806105at2"/>
<keyword evidence="4" id="KW-0614">Plasmid</keyword>
<feature type="domain" description="Response regulatory" evidence="2">
    <location>
        <begin position="186"/>
        <end position="298"/>
    </location>
</feature>
<dbReference type="PROSITE" id="PS50851">
    <property type="entry name" value="CHEW"/>
    <property type="match status" value="1"/>
</dbReference>
<feature type="modified residue" description="4-aspartylphosphate" evidence="1">
    <location>
        <position position="235"/>
    </location>
</feature>
<dbReference type="Gene3D" id="3.40.50.2300">
    <property type="match status" value="1"/>
</dbReference>
<gene>
    <name evidence="4" type="ordered locus">DEFDS_P184</name>
</gene>
<feature type="domain" description="CheW-like" evidence="3">
    <location>
        <begin position="15"/>
        <end position="161"/>
    </location>
</feature>
<keyword evidence="1" id="KW-0597">Phosphoprotein</keyword>
<dbReference type="Pfam" id="PF00072">
    <property type="entry name" value="Response_reg"/>
    <property type="match status" value="1"/>
</dbReference>
<dbReference type="CDD" id="cd17546">
    <property type="entry name" value="REC_hyHK_CKI1_RcsC-like"/>
    <property type="match status" value="1"/>
</dbReference>
<evidence type="ECO:0000313" key="4">
    <source>
        <dbReference type="EMBL" id="BAI81804.1"/>
    </source>
</evidence>
<dbReference type="InterPro" id="IPR001789">
    <property type="entry name" value="Sig_transdc_resp-reg_receiver"/>
</dbReference>
<dbReference type="HOGENOM" id="CLU_048995_0_1_0"/>
<evidence type="ECO:0000259" key="3">
    <source>
        <dbReference type="PROSITE" id="PS50851"/>
    </source>
</evidence>
<dbReference type="Gene3D" id="2.40.50.180">
    <property type="entry name" value="CheA-289, Domain 4"/>
    <property type="match status" value="1"/>
</dbReference>
<keyword evidence="5" id="KW-1185">Reference proteome</keyword>
<reference evidence="4 5" key="1">
    <citation type="journal article" date="2010" name="DNA Res.">
        <title>Bacterial lifestyle in a deep-sea hydrothermal vent chimney revealed by the genome sequence of the thermophilic bacterium Deferribacter desulfuricans SSM1.</title>
        <authorList>
            <person name="Takaki Y."/>
            <person name="Shimamura S."/>
            <person name="Nakagawa S."/>
            <person name="Fukuhara Y."/>
            <person name="Horikawa H."/>
            <person name="Ankai A."/>
            <person name="Harada T."/>
            <person name="Hosoyama A."/>
            <person name="Oguchi A."/>
            <person name="Fukui S."/>
            <person name="Fujita N."/>
            <person name="Takami H."/>
            <person name="Takai K."/>
        </authorList>
    </citation>
    <scope>NUCLEOTIDE SEQUENCE [LARGE SCALE GENOMIC DNA]</scope>
    <source>
        <strain evidence="5">DSM 14783 / JCM 11476 / NBRC 101012 / SSM1</strain>
        <plasmid evidence="5">Plasmid megaplasmid pDF308</plasmid>
    </source>
</reference>
<dbReference type="PROSITE" id="PS50110">
    <property type="entry name" value="RESPONSE_REGULATORY"/>
    <property type="match status" value="1"/>
</dbReference>
<geneLocation type="plasmid" evidence="4 5">
    <name>megaplasmid pDF308</name>
</geneLocation>
<dbReference type="eggNOG" id="COG0835">
    <property type="taxonomic scope" value="Bacteria"/>
</dbReference>
<evidence type="ECO:0000256" key="1">
    <source>
        <dbReference type="PROSITE-ProRule" id="PRU00169"/>
    </source>
</evidence>
<dbReference type="InterPro" id="IPR036061">
    <property type="entry name" value="CheW-like_dom_sf"/>
</dbReference>
<name>D3PF12_DEFDS</name>
<dbReference type="SMART" id="SM00260">
    <property type="entry name" value="CheW"/>
    <property type="match status" value="1"/>
</dbReference>
<dbReference type="Pfam" id="PF01584">
    <property type="entry name" value="CheW"/>
    <property type="match status" value="1"/>
</dbReference>
<dbReference type="Gene3D" id="2.30.30.40">
    <property type="entry name" value="SH3 Domains"/>
    <property type="match status" value="1"/>
</dbReference>
<dbReference type="AlphaFoldDB" id="D3PF12"/>
<dbReference type="InterPro" id="IPR002545">
    <property type="entry name" value="CheW-lke_dom"/>
</dbReference>
<dbReference type="SUPFAM" id="SSF52172">
    <property type="entry name" value="CheY-like"/>
    <property type="match status" value="1"/>
</dbReference>
<evidence type="ECO:0000259" key="2">
    <source>
        <dbReference type="PROSITE" id="PS50110"/>
    </source>
</evidence>
<dbReference type="KEGG" id="ddf:DEFDS_P184"/>
<dbReference type="EMBL" id="AP011530">
    <property type="protein sequence ID" value="BAI81804.1"/>
    <property type="molecule type" value="Genomic_DNA"/>
</dbReference>
<dbReference type="PANTHER" id="PTHR47233:SF3">
    <property type="entry name" value="CHEMOTAXIS PROTEIN CHEV"/>
    <property type="match status" value="1"/>
</dbReference>
<dbReference type="PANTHER" id="PTHR47233">
    <property type="entry name" value="CHEMOTAXIS PROTEIN CHEV"/>
    <property type="match status" value="1"/>
</dbReference>
<organism evidence="4 5">
    <name type="scientific">Deferribacter desulfuricans (strain DSM 14783 / JCM 11476 / NBRC 101012 / SSM1)</name>
    <dbReference type="NCBI Taxonomy" id="639282"/>
    <lineage>
        <taxon>Bacteria</taxon>
        <taxon>Pseudomonadati</taxon>
        <taxon>Deferribacterota</taxon>
        <taxon>Deferribacteres</taxon>
        <taxon>Deferribacterales</taxon>
        <taxon>Deferribacteraceae</taxon>
        <taxon>Deferribacter</taxon>
    </lineage>
</organism>